<evidence type="ECO:0000256" key="2">
    <source>
        <dbReference type="SAM" id="SignalP"/>
    </source>
</evidence>
<dbReference type="GO" id="GO:0006506">
    <property type="term" value="P:GPI anchor biosynthetic process"/>
    <property type="evidence" value="ECO:0007669"/>
    <property type="project" value="InterPro"/>
</dbReference>
<keyword evidence="2" id="KW-0732">Signal</keyword>
<keyword evidence="1" id="KW-0472">Membrane</keyword>
<dbReference type="Gene3D" id="3.60.21.10">
    <property type="match status" value="1"/>
</dbReference>
<evidence type="ECO:0008006" key="5">
    <source>
        <dbReference type="Google" id="ProtNLM"/>
    </source>
</evidence>
<proteinExistence type="predicted"/>
<comment type="caution">
    <text evidence="3">The sequence shown here is derived from an EMBL/GenBank/DDBJ whole genome shotgun (WGS) entry which is preliminary data.</text>
</comment>
<dbReference type="GO" id="GO:0016020">
    <property type="term" value="C:membrane"/>
    <property type="evidence" value="ECO:0007669"/>
    <property type="project" value="GOC"/>
</dbReference>
<dbReference type="InterPro" id="IPR029052">
    <property type="entry name" value="Metallo-depent_PP-like"/>
</dbReference>
<dbReference type="AlphaFoldDB" id="A0A9P4HW17"/>
<dbReference type="Proteomes" id="UP000799776">
    <property type="component" value="Unassembled WGS sequence"/>
</dbReference>
<organism evidence="3 4">
    <name type="scientific">Saccharata proteae CBS 121410</name>
    <dbReference type="NCBI Taxonomy" id="1314787"/>
    <lineage>
        <taxon>Eukaryota</taxon>
        <taxon>Fungi</taxon>
        <taxon>Dikarya</taxon>
        <taxon>Ascomycota</taxon>
        <taxon>Pezizomycotina</taxon>
        <taxon>Dothideomycetes</taxon>
        <taxon>Dothideomycetes incertae sedis</taxon>
        <taxon>Botryosphaeriales</taxon>
        <taxon>Saccharataceae</taxon>
        <taxon>Saccharata</taxon>
    </lineage>
</organism>
<feature type="signal peptide" evidence="2">
    <location>
        <begin position="1"/>
        <end position="18"/>
    </location>
</feature>
<keyword evidence="4" id="KW-1185">Reference proteome</keyword>
<feature type="non-terminal residue" evidence="3">
    <location>
        <position position="1"/>
    </location>
</feature>
<dbReference type="PANTHER" id="PTHR13315">
    <property type="entry name" value="METALLO PHOSPHOESTERASE RELATED"/>
    <property type="match status" value="1"/>
</dbReference>
<name>A0A9P4HW17_9PEZI</name>
<protein>
    <recommendedName>
        <fullName evidence="5">Calcineurin-like phosphoesterase domain-containing protein</fullName>
    </recommendedName>
</protein>
<dbReference type="EMBL" id="ML978713">
    <property type="protein sequence ID" value="KAF2090216.1"/>
    <property type="molecule type" value="Genomic_DNA"/>
</dbReference>
<feature type="chain" id="PRO_5040288680" description="Calcineurin-like phosphoesterase domain-containing protein" evidence="2">
    <location>
        <begin position="19"/>
        <end position="459"/>
    </location>
</feature>
<feature type="non-terminal residue" evidence="3">
    <location>
        <position position="459"/>
    </location>
</feature>
<reference evidence="3" key="1">
    <citation type="journal article" date="2020" name="Stud. Mycol.">
        <title>101 Dothideomycetes genomes: a test case for predicting lifestyles and emergence of pathogens.</title>
        <authorList>
            <person name="Haridas S."/>
            <person name="Albert R."/>
            <person name="Binder M."/>
            <person name="Bloem J."/>
            <person name="Labutti K."/>
            <person name="Salamov A."/>
            <person name="Andreopoulos B."/>
            <person name="Baker S."/>
            <person name="Barry K."/>
            <person name="Bills G."/>
            <person name="Bluhm B."/>
            <person name="Cannon C."/>
            <person name="Castanera R."/>
            <person name="Culley D."/>
            <person name="Daum C."/>
            <person name="Ezra D."/>
            <person name="Gonzalez J."/>
            <person name="Henrissat B."/>
            <person name="Kuo A."/>
            <person name="Liang C."/>
            <person name="Lipzen A."/>
            <person name="Lutzoni F."/>
            <person name="Magnuson J."/>
            <person name="Mondo S."/>
            <person name="Nolan M."/>
            <person name="Ohm R."/>
            <person name="Pangilinan J."/>
            <person name="Park H.-J."/>
            <person name="Ramirez L."/>
            <person name="Alfaro M."/>
            <person name="Sun H."/>
            <person name="Tritt A."/>
            <person name="Yoshinaga Y."/>
            <person name="Zwiers L.-H."/>
            <person name="Turgeon B."/>
            <person name="Goodwin S."/>
            <person name="Spatafora J."/>
            <person name="Crous P."/>
            <person name="Grigoriev I."/>
        </authorList>
    </citation>
    <scope>NUCLEOTIDE SEQUENCE</scope>
    <source>
        <strain evidence="3">CBS 121410</strain>
    </source>
</reference>
<dbReference type="InterPro" id="IPR033308">
    <property type="entry name" value="PGAP5/Cdc1/Ted1"/>
</dbReference>
<dbReference type="GO" id="GO:0005783">
    <property type="term" value="C:endoplasmic reticulum"/>
    <property type="evidence" value="ECO:0007669"/>
    <property type="project" value="TreeGrafter"/>
</dbReference>
<dbReference type="SUPFAM" id="SSF56300">
    <property type="entry name" value="Metallo-dependent phosphatases"/>
    <property type="match status" value="1"/>
</dbReference>
<evidence type="ECO:0000256" key="1">
    <source>
        <dbReference type="ARBA" id="ARBA00023136"/>
    </source>
</evidence>
<evidence type="ECO:0000313" key="3">
    <source>
        <dbReference type="EMBL" id="KAF2090216.1"/>
    </source>
</evidence>
<evidence type="ECO:0000313" key="4">
    <source>
        <dbReference type="Proteomes" id="UP000799776"/>
    </source>
</evidence>
<dbReference type="OrthoDB" id="9984693at2759"/>
<gene>
    <name evidence="3" type="ORF">K490DRAFT_22210</name>
</gene>
<dbReference type="PANTHER" id="PTHR13315:SF1">
    <property type="entry name" value="PROTEIN TED1"/>
    <property type="match status" value="1"/>
</dbReference>
<sequence length="459" mass="51770">RSLLPFCILATLYLYLYPFFHRCEFPAPKYDGQHNISSSQVAPFRLLALGDPQIEGDTSLPDPNDPIFPSLVSFRENVGNDGLALAARVSAYGLLTEDVPRLLEAMRKRIDLFGNDFYLAHIYRTLHWWTRPSHVTVLGDLLGSQWIDDGEFAKRGWRFWNRVFKGGERVGPESIKTEEEPEILGQNSEWARRFINVAGNHDIGYAGDIDEDRITRFERLFGPVNWEVSFRHPNTTLSTDTGTHPSLRIIILNSMNLDTPALTESLQEDTYTFVNNAITSSAPVEDRTTFTLLLTHIPLHKEAGICVDAPFFDYFPDDQGGGIMEQNHIAYDTGKGLLEGIFGLSGNPDAAARGLGRNGLILTGHDHEGCDVYHYHPRDGEKWEASRWADAANLTADRDLPGVREITLRSMMGQYGGYAGLVSVWFDEGRGEWRSEAQMCRLGIQHVWWAVHIFDLITV</sequence>
<accession>A0A9P4HW17</accession>